<name>A0ACA9S2L8_9GLOM</name>
<proteinExistence type="predicted"/>
<dbReference type="EMBL" id="CAJVQC010085553">
    <property type="protein sequence ID" value="CAG8821935.1"/>
    <property type="molecule type" value="Genomic_DNA"/>
</dbReference>
<feature type="non-terminal residue" evidence="1">
    <location>
        <position position="197"/>
    </location>
</feature>
<comment type="caution">
    <text evidence="1">The sequence shown here is derived from an EMBL/GenBank/DDBJ whole genome shotgun (WGS) entry which is preliminary data.</text>
</comment>
<dbReference type="Proteomes" id="UP000789920">
    <property type="component" value="Unassembled WGS sequence"/>
</dbReference>
<keyword evidence="2" id="KW-1185">Reference proteome</keyword>
<organism evidence="1 2">
    <name type="scientific">Racocetra persica</name>
    <dbReference type="NCBI Taxonomy" id="160502"/>
    <lineage>
        <taxon>Eukaryota</taxon>
        <taxon>Fungi</taxon>
        <taxon>Fungi incertae sedis</taxon>
        <taxon>Mucoromycota</taxon>
        <taxon>Glomeromycotina</taxon>
        <taxon>Glomeromycetes</taxon>
        <taxon>Diversisporales</taxon>
        <taxon>Gigasporaceae</taxon>
        <taxon>Racocetra</taxon>
    </lineage>
</organism>
<sequence>ELGLFPNSNRNMELEIQLFKLRLKKTGTLGHYNITVQEALEFRAMSGGLINHIVTGSERFPGHFIGPFHEITLSAKIIRFLLQYYSTLKLGDETYSSFFSRFDLKSNIFARWQLDDGKRINWPGIIKFFFEHRISLPSSAIPTSHYLAIVDWYKQDPQNQTYFHVKSRDNISKNILSTNADGSYHVELWEDRFTERG</sequence>
<feature type="non-terminal residue" evidence="1">
    <location>
        <position position="1"/>
    </location>
</feature>
<evidence type="ECO:0000313" key="2">
    <source>
        <dbReference type="Proteomes" id="UP000789920"/>
    </source>
</evidence>
<accession>A0ACA9S2L8</accession>
<protein>
    <submittedName>
        <fullName evidence="1">10553_t:CDS:1</fullName>
    </submittedName>
</protein>
<reference evidence="1" key="1">
    <citation type="submission" date="2021-06" db="EMBL/GenBank/DDBJ databases">
        <authorList>
            <person name="Kallberg Y."/>
            <person name="Tangrot J."/>
            <person name="Rosling A."/>
        </authorList>
    </citation>
    <scope>NUCLEOTIDE SEQUENCE</scope>
    <source>
        <strain evidence="1">MA461A</strain>
    </source>
</reference>
<gene>
    <name evidence="1" type="ORF">RPERSI_LOCUS25692</name>
</gene>
<evidence type="ECO:0000313" key="1">
    <source>
        <dbReference type="EMBL" id="CAG8821935.1"/>
    </source>
</evidence>